<evidence type="ECO:0000313" key="4">
    <source>
        <dbReference type="EMBL" id="ODS24353.1"/>
    </source>
</evidence>
<dbReference type="InterPro" id="IPR028098">
    <property type="entry name" value="Glyco_trans_4-like_N"/>
</dbReference>
<feature type="domain" description="Glycosyl transferase family 1" evidence="2">
    <location>
        <begin position="200"/>
        <end position="359"/>
    </location>
</feature>
<proteinExistence type="predicted"/>
<dbReference type="PANTHER" id="PTHR46401">
    <property type="entry name" value="GLYCOSYLTRANSFERASE WBBK-RELATED"/>
    <property type="match status" value="1"/>
</dbReference>
<dbReference type="Pfam" id="PF00534">
    <property type="entry name" value="Glycos_transf_1"/>
    <property type="match status" value="1"/>
</dbReference>
<dbReference type="Pfam" id="PF13439">
    <property type="entry name" value="Glyco_transf_4"/>
    <property type="match status" value="1"/>
</dbReference>
<dbReference type="Gene3D" id="3.40.50.2000">
    <property type="entry name" value="Glycogen Phosphorylase B"/>
    <property type="match status" value="2"/>
</dbReference>
<dbReference type="AlphaFoldDB" id="A0A1D2QS38"/>
<dbReference type="CDD" id="cd03801">
    <property type="entry name" value="GT4_PimA-like"/>
    <property type="match status" value="1"/>
</dbReference>
<organism evidence="4 5">
    <name type="scientific">Candidatus Endobugula sertula</name>
    <name type="common">Bugula neritina bacterial symbiont</name>
    <dbReference type="NCBI Taxonomy" id="62101"/>
    <lineage>
        <taxon>Bacteria</taxon>
        <taxon>Pseudomonadati</taxon>
        <taxon>Pseudomonadota</taxon>
        <taxon>Gammaproteobacteria</taxon>
        <taxon>Cellvibrionales</taxon>
        <taxon>Cellvibrionaceae</taxon>
        <taxon>Candidatus Endobugula</taxon>
    </lineage>
</organism>
<evidence type="ECO:0008006" key="6">
    <source>
        <dbReference type="Google" id="ProtNLM"/>
    </source>
</evidence>
<dbReference type="Proteomes" id="UP000242502">
    <property type="component" value="Unassembled WGS sequence"/>
</dbReference>
<dbReference type="SUPFAM" id="SSF53756">
    <property type="entry name" value="UDP-Glycosyltransferase/glycogen phosphorylase"/>
    <property type="match status" value="1"/>
</dbReference>
<keyword evidence="1" id="KW-0808">Transferase</keyword>
<dbReference type="InterPro" id="IPR001296">
    <property type="entry name" value="Glyco_trans_1"/>
</dbReference>
<dbReference type="GO" id="GO:0016757">
    <property type="term" value="F:glycosyltransferase activity"/>
    <property type="evidence" value="ECO:0007669"/>
    <property type="project" value="InterPro"/>
</dbReference>
<reference evidence="4 5" key="1">
    <citation type="journal article" date="2016" name="Appl. Environ. Microbiol.">
        <title>Lack of Overt Genome Reduction in the Bryostatin-Producing Bryozoan Symbiont "Candidatus Endobugula sertula".</title>
        <authorList>
            <person name="Miller I.J."/>
            <person name="Vanee N."/>
            <person name="Fong S.S."/>
            <person name="Lim-Fong G.E."/>
            <person name="Kwan J.C."/>
        </authorList>
    </citation>
    <scope>NUCLEOTIDE SEQUENCE [LARGE SCALE GENOMIC DNA]</scope>
    <source>
        <strain evidence="4">AB1-4</strain>
    </source>
</reference>
<evidence type="ECO:0000313" key="5">
    <source>
        <dbReference type="Proteomes" id="UP000242502"/>
    </source>
</evidence>
<accession>A0A1D2QS38</accession>
<protein>
    <recommendedName>
        <fullName evidence="6">Glycosyl transferase family 1</fullName>
    </recommendedName>
</protein>
<sequence>MNIALIRQEQTKGDGGAQAIIDIILQVLVKEDDINVSLLCRKWESAQTISNDSTQAASTKKVIINPGYQSRQAKQESFNQAVREYLQQHHFDLIQSHERLNGCHIFRAGDGVHKVWLQKKLSISNWLQRWWLLRSSYHKALIHEEKQMFENQSLKKVICNSHMTKQEITNHFSIDKEKVIVIYNGVDTQLYKPVNQDTKATLRQSLNIPGNALVFMFSGSGFERKNLSTTIKAFSQLSGNCYLIVVGRDKKLASYKRLAKRNHCHDRVIFLGAQERSNMPSIYQMADVLVLPTLYDPFPNAILEALSSGLPCITSTTCGAIDIIPKHHCGSIVAAKDEGALIKAMNRYQEKELLARESINATTTAQQFTKEIMQKKLLQLYSDVLGKNHA</sequence>
<comment type="caution">
    <text evidence="4">The sequence shown here is derived from an EMBL/GenBank/DDBJ whole genome shotgun (WGS) entry which is preliminary data.</text>
</comment>
<feature type="domain" description="Glycosyltransferase subfamily 4-like N-terminal" evidence="3">
    <location>
        <begin position="15"/>
        <end position="189"/>
    </location>
</feature>
<evidence type="ECO:0000259" key="2">
    <source>
        <dbReference type="Pfam" id="PF00534"/>
    </source>
</evidence>
<gene>
    <name evidence="4" type="ORF">AB835_04100</name>
</gene>
<dbReference type="EMBL" id="MDLC01000010">
    <property type="protein sequence ID" value="ODS24353.1"/>
    <property type="molecule type" value="Genomic_DNA"/>
</dbReference>
<dbReference type="GO" id="GO:0009103">
    <property type="term" value="P:lipopolysaccharide biosynthetic process"/>
    <property type="evidence" value="ECO:0007669"/>
    <property type="project" value="TreeGrafter"/>
</dbReference>
<dbReference type="PANTHER" id="PTHR46401:SF2">
    <property type="entry name" value="GLYCOSYLTRANSFERASE WBBK-RELATED"/>
    <property type="match status" value="1"/>
</dbReference>
<evidence type="ECO:0000256" key="1">
    <source>
        <dbReference type="ARBA" id="ARBA00022679"/>
    </source>
</evidence>
<evidence type="ECO:0000259" key="3">
    <source>
        <dbReference type="Pfam" id="PF13439"/>
    </source>
</evidence>
<dbReference type="STRING" id="62101.AB835_04100"/>
<name>A0A1D2QS38_9GAMM</name>